<evidence type="ECO:0000259" key="2">
    <source>
        <dbReference type="Pfam" id="PF18755"/>
    </source>
</evidence>
<feature type="domain" description="RAMA" evidence="2">
    <location>
        <begin position="619"/>
        <end position="709"/>
    </location>
</feature>
<comment type="caution">
    <text evidence="3">The sequence shown here is derived from an EMBL/GenBank/DDBJ whole genome shotgun (WGS) entry which is preliminary data.</text>
</comment>
<proteinExistence type="predicted"/>
<dbReference type="Proteomes" id="UP000324351">
    <property type="component" value="Unassembled WGS sequence"/>
</dbReference>
<dbReference type="InterPro" id="IPR004919">
    <property type="entry name" value="GmrSD_N"/>
</dbReference>
<dbReference type="RefSeq" id="WP_149750715.1">
    <property type="nucleotide sequence ID" value="NZ_VUJW01000005.1"/>
</dbReference>
<sequence length="709" mass="79666">MAYQIPLTIKDTLESIAQGKFVLPAIQRELVWAQEPERMTRLFDSILRGYPVGTFLFWKVTPEQSKTFHFYEFMLNWHERKHRHNDRLHLADPRELTAILDGQQRLTTLNIGLYGSLAHKLPRKRVDSIDAYPPKRLYVDLRYEPTEDDDLQFGFSFLTDEQARDRDGHHWYRVGGILDVVEPGEPIFEYVTENGLTSTPAFRTLSRLWKAVHEDGVVAYFEEKEQSLSKVLDIFVRVNSGGVVLTKSDLLLSIATAQFEGRDAREEIHGLVDDLNDTKPGFKFTKDLVLKAGLVLTDISDVGFRVENFSAKNMKILDDKWDDVERALRIGVKLLSSFGFSESSLPAASVLIPVADYIHQRGLDDNYVTSAAPSVRQDRALLRHWTIRTILKPGIWGSGLDQLLRSLHQALRDSTGGFPIDAIEAEMARRGKSLSFDGALLDELVDTPYKHKRSFALLTLLYDWVDTRNDFHVDHVFPRSLATAAKLRANGVPEADFAEFADKIERLSNLQLLAGPENLQKRAQLPADWVRSQYAGEEARNAWLAGHDLHGLPTDLVDFLPFYDRRRAVVRARLASLLGAGTEEIRESAVLTPALPPMPASEETAPPRVAVKHAAQADGSELAAGRRHYQTSLADLVASGIVSAGTVLHANYRGRDYRVTVTADGMLSDGTERYESPSQAARLLTGQKAVNGWAFWMTGDGTQIRELRT</sequence>
<dbReference type="Pfam" id="PF18755">
    <property type="entry name" value="RAMA"/>
    <property type="match status" value="1"/>
</dbReference>
<name>A0A5B1M396_9ACTN</name>
<evidence type="ECO:0000259" key="1">
    <source>
        <dbReference type="Pfam" id="PF03235"/>
    </source>
</evidence>
<protein>
    <submittedName>
        <fullName evidence="3">DUF262 domain-containing protein</fullName>
    </submittedName>
</protein>
<gene>
    <name evidence="3" type="ORF">F0U47_11945</name>
</gene>
<organism evidence="3 4">
    <name type="scientific">Nocardioides antri</name>
    <dbReference type="NCBI Taxonomy" id="2607659"/>
    <lineage>
        <taxon>Bacteria</taxon>
        <taxon>Bacillati</taxon>
        <taxon>Actinomycetota</taxon>
        <taxon>Actinomycetes</taxon>
        <taxon>Propionibacteriales</taxon>
        <taxon>Nocardioidaceae</taxon>
        <taxon>Nocardioides</taxon>
    </lineage>
</organism>
<feature type="domain" description="GmrSD restriction endonucleases N-terminal" evidence="1">
    <location>
        <begin position="9"/>
        <end position="253"/>
    </location>
</feature>
<dbReference type="Pfam" id="PF03235">
    <property type="entry name" value="GmrSD_N"/>
    <property type="match status" value="1"/>
</dbReference>
<evidence type="ECO:0000313" key="3">
    <source>
        <dbReference type="EMBL" id="KAA1426888.1"/>
    </source>
</evidence>
<reference evidence="3 4" key="1">
    <citation type="submission" date="2019-09" db="EMBL/GenBank/DDBJ databases">
        <title>Nocardioides panacisoli sp. nov., isolated from the soil of a ginseng field.</title>
        <authorList>
            <person name="Cho C."/>
        </authorList>
    </citation>
    <scope>NUCLEOTIDE SEQUENCE [LARGE SCALE GENOMIC DNA]</scope>
    <source>
        <strain evidence="3 4">BN140041</strain>
    </source>
</reference>
<dbReference type="InterPro" id="IPR040843">
    <property type="entry name" value="RAMA"/>
</dbReference>
<reference evidence="3 4" key="2">
    <citation type="submission" date="2019-09" db="EMBL/GenBank/DDBJ databases">
        <authorList>
            <person name="Jin C."/>
        </authorList>
    </citation>
    <scope>NUCLEOTIDE SEQUENCE [LARGE SCALE GENOMIC DNA]</scope>
    <source>
        <strain evidence="3 4">BN140041</strain>
    </source>
</reference>
<dbReference type="AlphaFoldDB" id="A0A5B1M396"/>
<dbReference type="PANTHER" id="PTHR37292">
    <property type="entry name" value="VNG6097C"/>
    <property type="match status" value="1"/>
</dbReference>
<keyword evidence="4" id="KW-1185">Reference proteome</keyword>
<dbReference type="PANTHER" id="PTHR37292:SF2">
    <property type="entry name" value="DUF262 DOMAIN-CONTAINING PROTEIN"/>
    <property type="match status" value="1"/>
</dbReference>
<evidence type="ECO:0000313" key="4">
    <source>
        <dbReference type="Proteomes" id="UP000324351"/>
    </source>
</evidence>
<dbReference type="EMBL" id="VUJW01000005">
    <property type="protein sequence ID" value="KAA1426888.1"/>
    <property type="molecule type" value="Genomic_DNA"/>
</dbReference>
<accession>A0A5B1M396</accession>